<evidence type="ECO:0000313" key="3">
    <source>
        <dbReference type="EMBL" id="MBS2212123.1"/>
    </source>
</evidence>
<organism evidence="3 4">
    <name type="scientific">Carboxylicivirga mesophila</name>
    <dbReference type="NCBI Taxonomy" id="1166478"/>
    <lineage>
        <taxon>Bacteria</taxon>
        <taxon>Pseudomonadati</taxon>
        <taxon>Bacteroidota</taxon>
        <taxon>Bacteroidia</taxon>
        <taxon>Marinilabiliales</taxon>
        <taxon>Marinilabiliaceae</taxon>
        <taxon>Carboxylicivirga</taxon>
    </lineage>
</organism>
<proteinExistence type="predicted"/>
<name>A0ABS5KC91_9BACT</name>
<dbReference type="InterPro" id="IPR001296">
    <property type="entry name" value="Glyco_trans_1"/>
</dbReference>
<protein>
    <submittedName>
        <fullName evidence="3">Glycosyltransferase family 4 protein</fullName>
    </submittedName>
</protein>
<dbReference type="Proteomes" id="UP000721861">
    <property type="component" value="Unassembled WGS sequence"/>
</dbReference>
<keyword evidence="1" id="KW-0808">Transferase</keyword>
<dbReference type="Pfam" id="PF00534">
    <property type="entry name" value="Glycos_transf_1"/>
    <property type="match status" value="1"/>
</dbReference>
<dbReference type="PANTHER" id="PTHR46401:SF2">
    <property type="entry name" value="GLYCOSYLTRANSFERASE WBBK-RELATED"/>
    <property type="match status" value="1"/>
</dbReference>
<feature type="domain" description="Glycosyl transferase family 1" evidence="2">
    <location>
        <begin position="201"/>
        <end position="352"/>
    </location>
</feature>
<evidence type="ECO:0000256" key="1">
    <source>
        <dbReference type="ARBA" id="ARBA00022679"/>
    </source>
</evidence>
<sequence length="374" mass="42740">MRIFVNGNSLKAYTSGTPQRGLIHALCRLRPRDEFHIFLSNDTEAKVLSRYWYALEQLGNVYIHHTCASQKKINLKKLVGIKSYQSDNHFDFYLSPGMPEYFNRRQQPSISTIADLSSLNAPGTSSLKWHGNRIFKNTLKWSVNSNSQIGAISDFTLSELSEKFPALQSRFFTLYNGIEDIWLDEQFKSNELTNSYKGQDYWIWWGFGSNRKNLHRLVEAYLSAHKQHNTLPRLLLVGKIADELDVLKAKINSSQQIDLIPFQDALILKTLVRNSRGLLFPSLYEGFGLPIIETYAQGRPVLYGNCTSMPEIASEFGVAVDPLDIESIKAGLMAMQTFDISQEYEQQVKKYASQFTYVNAAQQLSNRIDELISH</sequence>
<gene>
    <name evidence="3" type="ORF">KEM09_11955</name>
</gene>
<dbReference type="EMBL" id="JAGUCN010000013">
    <property type="protein sequence ID" value="MBS2212123.1"/>
    <property type="molecule type" value="Genomic_DNA"/>
</dbReference>
<dbReference type="RefSeq" id="WP_212228605.1">
    <property type="nucleotide sequence ID" value="NZ_JAGUCN010000013.1"/>
</dbReference>
<evidence type="ECO:0000259" key="2">
    <source>
        <dbReference type="Pfam" id="PF00534"/>
    </source>
</evidence>
<dbReference type="CDD" id="cd03809">
    <property type="entry name" value="GT4_MtfB-like"/>
    <property type="match status" value="1"/>
</dbReference>
<dbReference type="SUPFAM" id="SSF53756">
    <property type="entry name" value="UDP-Glycosyltransferase/glycogen phosphorylase"/>
    <property type="match status" value="1"/>
</dbReference>
<comment type="caution">
    <text evidence="3">The sequence shown here is derived from an EMBL/GenBank/DDBJ whole genome shotgun (WGS) entry which is preliminary data.</text>
</comment>
<dbReference type="Gene3D" id="3.40.50.2000">
    <property type="entry name" value="Glycogen Phosphorylase B"/>
    <property type="match status" value="2"/>
</dbReference>
<accession>A0ABS5KC91</accession>
<dbReference type="PANTHER" id="PTHR46401">
    <property type="entry name" value="GLYCOSYLTRANSFERASE WBBK-RELATED"/>
    <property type="match status" value="1"/>
</dbReference>
<evidence type="ECO:0000313" key="4">
    <source>
        <dbReference type="Proteomes" id="UP000721861"/>
    </source>
</evidence>
<keyword evidence="4" id="KW-1185">Reference proteome</keyword>
<reference evidence="3 4" key="1">
    <citation type="journal article" date="2014" name="Int. J. Syst. Evol. Microbiol.">
        <title>Carboxylicivirga gen. nov. in the family Marinilabiliaceae with two novel species, Carboxylicivirga mesophila sp. nov. and Carboxylicivirga taeanensis sp. nov., and reclassification of Cytophaga fermentans as Saccharicrinis fermentans gen. nov., comb. nov.</title>
        <authorList>
            <person name="Yang S.H."/>
            <person name="Seo H.S."/>
            <person name="Woo J.H."/>
            <person name="Oh H.M."/>
            <person name="Jang H."/>
            <person name="Lee J.H."/>
            <person name="Kim S.J."/>
            <person name="Kwon K.K."/>
        </authorList>
    </citation>
    <scope>NUCLEOTIDE SEQUENCE [LARGE SCALE GENOMIC DNA]</scope>
    <source>
        <strain evidence="3 4">JCM 18290</strain>
    </source>
</reference>